<organism evidence="1 2">
    <name type="scientific">Pistacia atlantica</name>
    <dbReference type="NCBI Taxonomy" id="434234"/>
    <lineage>
        <taxon>Eukaryota</taxon>
        <taxon>Viridiplantae</taxon>
        <taxon>Streptophyta</taxon>
        <taxon>Embryophyta</taxon>
        <taxon>Tracheophyta</taxon>
        <taxon>Spermatophyta</taxon>
        <taxon>Magnoliopsida</taxon>
        <taxon>eudicotyledons</taxon>
        <taxon>Gunneridae</taxon>
        <taxon>Pentapetalae</taxon>
        <taxon>rosids</taxon>
        <taxon>malvids</taxon>
        <taxon>Sapindales</taxon>
        <taxon>Anacardiaceae</taxon>
        <taxon>Pistacia</taxon>
    </lineage>
</organism>
<proteinExistence type="predicted"/>
<dbReference type="EMBL" id="CM047909">
    <property type="protein sequence ID" value="KAJ0079297.1"/>
    <property type="molecule type" value="Genomic_DNA"/>
</dbReference>
<keyword evidence="2" id="KW-1185">Reference proteome</keyword>
<reference evidence="2" key="1">
    <citation type="journal article" date="2023" name="G3 (Bethesda)">
        <title>Genome assembly and association tests identify interacting loci associated with vigor, precocity, and sex in interspecific pistachio rootstocks.</title>
        <authorList>
            <person name="Palmer W."/>
            <person name="Jacygrad E."/>
            <person name="Sagayaradj S."/>
            <person name="Cavanaugh K."/>
            <person name="Han R."/>
            <person name="Bertier L."/>
            <person name="Beede B."/>
            <person name="Kafkas S."/>
            <person name="Golino D."/>
            <person name="Preece J."/>
            <person name="Michelmore R."/>
        </authorList>
    </citation>
    <scope>NUCLEOTIDE SEQUENCE [LARGE SCALE GENOMIC DNA]</scope>
</reference>
<dbReference type="Proteomes" id="UP001164250">
    <property type="component" value="Chromosome 13"/>
</dbReference>
<accession>A0ACC0ZZ27</accession>
<protein>
    <submittedName>
        <fullName evidence="1">Uncharacterized protein</fullName>
    </submittedName>
</protein>
<gene>
    <name evidence="1" type="ORF">Patl1_24613</name>
</gene>
<name>A0ACC0ZZ27_9ROSI</name>
<evidence type="ECO:0000313" key="1">
    <source>
        <dbReference type="EMBL" id="KAJ0079297.1"/>
    </source>
</evidence>
<comment type="caution">
    <text evidence="1">The sequence shown here is derived from an EMBL/GenBank/DDBJ whole genome shotgun (WGS) entry which is preliminary data.</text>
</comment>
<sequence>MGGNNQKKGFSLFSLLVSLHGRITQEVEEGCGQVMKTKVLGLLTLVSTGKLRISSRKSAIIASLNMM</sequence>
<evidence type="ECO:0000313" key="2">
    <source>
        <dbReference type="Proteomes" id="UP001164250"/>
    </source>
</evidence>